<protein>
    <submittedName>
        <fullName evidence="1">Uncharacterized protein</fullName>
    </submittedName>
</protein>
<keyword evidence="2" id="KW-1185">Reference proteome</keyword>
<gene>
    <name evidence="1" type="ORF">Q5H94_19975</name>
</gene>
<comment type="caution">
    <text evidence="1">The sequence shown here is derived from an EMBL/GenBank/DDBJ whole genome shotgun (WGS) entry which is preliminary data.</text>
</comment>
<evidence type="ECO:0000313" key="2">
    <source>
        <dbReference type="Proteomes" id="UP001176468"/>
    </source>
</evidence>
<organism evidence="1 2">
    <name type="scientific">Sphingomonas immobilis</name>
    <dbReference type="NCBI Taxonomy" id="3063997"/>
    <lineage>
        <taxon>Bacteria</taxon>
        <taxon>Pseudomonadati</taxon>
        <taxon>Pseudomonadota</taxon>
        <taxon>Alphaproteobacteria</taxon>
        <taxon>Sphingomonadales</taxon>
        <taxon>Sphingomonadaceae</taxon>
        <taxon>Sphingomonas</taxon>
    </lineage>
</organism>
<proteinExistence type="predicted"/>
<reference evidence="1" key="1">
    <citation type="submission" date="2023-07" db="EMBL/GenBank/DDBJ databases">
        <authorList>
            <person name="Kim M.K."/>
        </authorList>
    </citation>
    <scope>NUCLEOTIDE SEQUENCE</scope>
    <source>
        <strain evidence="1">CA1-15</strain>
    </source>
</reference>
<dbReference type="Proteomes" id="UP001176468">
    <property type="component" value="Unassembled WGS sequence"/>
</dbReference>
<accession>A0ABT9A449</accession>
<name>A0ABT9A449_9SPHN</name>
<sequence>MRSNEVRLGRGGAVGPVGLLSAAPRALLAAVRNASSAVSVAAAKNECAVCDAQLAASDDKVCAACAIEQSLW</sequence>
<dbReference type="EMBL" id="JAUQSZ010000018">
    <property type="protein sequence ID" value="MDO7844620.1"/>
    <property type="molecule type" value="Genomic_DNA"/>
</dbReference>
<dbReference type="RefSeq" id="WP_304563018.1">
    <property type="nucleotide sequence ID" value="NZ_JAUQSZ010000018.1"/>
</dbReference>
<evidence type="ECO:0000313" key="1">
    <source>
        <dbReference type="EMBL" id="MDO7844620.1"/>
    </source>
</evidence>